<dbReference type="Proteomes" id="UP000004703">
    <property type="component" value="Chromosome"/>
</dbReference>
<dbReference type="Pfam" id="PF03466">
    <property type="entry name" value="LysR_substrate"/>
    <property type="match status" value="1"/>
</dbReference>
<comment type="caution">
    <text evidence="6">The sequence shown here is derived from an EMBL/GenBank/DDBJ whole genome shotgun (WGS) entry which is preliminary data.</text>
</comment>
<dbReference type="Gene3D" id="1.10.10.10">
    <property type="entry name" value="Winged helix-like DNA-binding domain superfamily/Winged helix DNA-binding domain"/>
    <property type="match status" value="1"/>
</dbReference>
<protein>
    <submittedName>
        <fullName evidence="6">Transcriptional regulator</fullName>
    </submittedName>
</protein>
<dbReference type="PANTHER" id="PTHR30537">
    <property type="entry name" value="HTH-TYPE TRANSCRIPTIONAL REGULATOR"/>
    <property type="match status" value="1"/>
</dbReference>
<dbReference type="Gene3D" id="3.40.190.290">
    <property type="match status" value="1"/>
</dbReference>
<gene>
    <name evidence="6" type="ORF">SADFL11_1377</name>
</gene>
<dbReference type="PANTHER" id="PTHR30537:SF5">
    <property type="entry name" value="HTH-TYPE TRANSCRIPTIONAL ACTIVATOR TTDR-RELATED"/>
    <property type="match status" value="1"/>
</dbReference>
<reference evidence="6 7" key="2">
    <citation type="submission" date="2013-04" db="EMBL/GenBank/DDBJ databases">
        <authorList>
            <person name="Fiebig A."/>
            <person name="Pradella S."/>
            <person name="Wagner-Doebler I."/>
        </authorList>
    </citation>
    <scope>NUCLEOTIDE SEQUENCE [LARGE SCALE GENOMIC DNA]</scope>
    <source>
        <strain evidence="7">DSM 17067 / NCIMB 14079 / DFL-11</strain>
    </source>
</reference>
<dbReference type="SUPFAM" id="SSF53850">
    <property type="entry name" value="Periplasmic binding protein-like II"/>
    <property type="match status" value="1"/>
</dbReference>
<proteinExistence type="inferred from homology"/>
<feature type="domain" description="HTH lysR-type" evidence="5">
    <location>
        <begin position="1"/>
        <end position="61"/>
    </location>
</feature>
<dbReference type="PROSITE" id="PS50931">
    <property type="entry name" value="HTH_LYSR"/>
    <property type="match status" value="1"/>
</dbReference>
<keyword evidence="4" id="KW-0804">Transcription</keyword>
<organism evidence="6 7">
    <name type="scientific">Roseibium alexandrii (strain DSM 17067 / NCIMB 14079 / DFL-11)</name>
    <name type="common">Labrenzia alexandrii</name>
    <dbReference type="NCBI Taxonomy" id="244592"/>
    <lineage>
        <taxon>Bacteria</taxon>
        <taxon>Pseudomonadati</taxon>
        <taxon>Pseudomonadota</taxon>
        <taxon>Alphaproteobacteria</taxon>
        <taxon>Hyphomicrobiales</taxon>
        <taxon>Stappiaceae</taxon>
        <taxon>Roseibium</taxon>
    </lineage>
</organism>
<evidence type="ECO:0000256" key="2">
    <source>
        <dbReference type="ARBA" id="ARBA00023015"/>
    </source>
</evidence>
<keyword evidence="3" id="KW-0238">DNA-binding</keyword>
<dbReference type="InterPro" id="IPR000847">
    <property type="entry name" value="LysR_HTH_N"/>
</dbReference>
<dbReference type="InterPro" id="IPR036388">
    <property type="entry name" value="WH-like_DNA-bd_sf"/>
</dbReference>
<dbReference type="GO" id="GO:0003700">
    <property type="term" value="F:DNA-binding transcription factor activity"/>
    <property type="evidence" value="ECO:0007669"/>
    <property type="project" value="InterPro"/>
</dbReference>
<dbReference type="InterPro" id="IPR005119">
    <property type="entry name" value="LysR_subst-bd"/>
</dbReference>
<dbReference type="GO" id="GO:0003677">
    <property type="term" value="F:DNA binding"/>
    <property type="evidence" value="ECO:0007669"/>
    <property type="project" value="UniProtKB-KW"/>
</dbReference>
<dbReference type="InterPro" id="IPR058163">
    <property type="entry name" value="LysR-type_TF_proteobact-type"/>
</dbReference>
<evidence type="ECO:0000256" key="3">
    <source>
        <dbReference type="ARBA" id="ARBA00023125"/>
    </source>
</evidence>
<evidence type="ECO:0000259" key="5">
    <source>
        <dbReference type="PROSITE" id="PS50931"/>
    </source>
</evidence>
<dbReference type="CDD" id="cd08422">
    <property type="entry name" value="PBP2_CrgA_like"/>
    <property type="match status" value="1"/>
</dbReference>
<dbReference type="SUPFAM" id="SSF46785">
    <property type="entry name" value="Winged helix' DNA-binding domain"/>
    <property type="match status" value="1"/>
</dbReference>
<evidence type="ECO:0000256" key="4">
    <source>
        <dbReference type="ARBA" id="ARBA00023163"/>
    </source>
</evidence>
<dbReference type="RefSeq" id="WP_008190908.1">
    <property type="nucleotide sequence ID" value="NZ_CM011002.1"/>
</dbReference>
<dbReference type="AlphaFoldDB" id="A0A5E8GW82"/>
<evidence type="ECO:0000313" key="6">
    <source>
        <dbReference type="EMBL" id="EEE44090.1"/>
    </source>
</evidence>
<comment type="similarity">
    <text evidence="1">Belongs to the LysR transcriptional regulatory family.</text>
</comment>
<keyword evidence="2" id="KW-0805">Transcription regulation</keyword>
<sequence>MIGSRVNDILIFMSVIDKNSFVAGGKAFGLTRSTAGKAVARLEDHYGTRLLNRTTRAISLTPEGEDLYRHGMQIRAAIEETETTLQNSAGTPRGTLRIAAPGAMGRKLLLSTVQRYLRDWPDIQIEISFSDRVENVVADNYDLALRIGVTEPDQGLIMRTLLIDRAVLCAAPSYFADRTRPQSIEQLGPLDLIYFGTHPEKQCWHLSEEEGVWTRVSGRSRLRVDNASALRDAGLAGLGIVLLPRLLVEDELANGQLETVLPNVSCGSIPILALYPQRKHLEPRVRKFLDLLFKDLDRFRQHRENPGLTEPPSVTSDPA</sequence>
<dbReference type="Pfam" id="PF00126">
    <property type="entry name" value="HTH_1"/>
    <property type="match status" value="1"/>
</dbReference>
<accession>A0A5E8GW82</accession>
<evidence type="ECO:0000256" key="1">
    <source>
        <dbReference type="ARBA" id="ARBA00009437"/>
    </source>
</evidence>
<dbReference type="InterPro" id="IPR036390">
    <property type="entry name" value="WH_DNA-bd_sf"/>
</dbReference>
<reference evidence="6 7" key="1">
    <citation type="submission" date="2008-01" db="EMBL/GenBank/DDBJ databases">
        <authorList>
            <person name="Wagner-Dobler I."/>
            <person name="Ferriera S."/>
            <person name="Johnson J."/>
            <person name="Kravitz S."/>
            <person name="Beeson K."/>
            <person name="Sutton G."/>
            <person name="Rogers Y.-H."/>
            <person name="Friedman R."/>
            <person name="Frazier M."/>
            <person name="Venter J.C."/>
        </authorList>
    </citation>
    <scope>NUCLEOTIDE SEQUENCE [LARGE SCALE GENOMIC DNA]</scope>
    <source>
        <strain evidence="7">DSM 17067 / NCIMB 14079 / DFL-11</strain>
    </source>
</reference>
<name>A0A5E8GW82_ROSAD</name>
<dbReference type="EMBL" id="ACCU02000004">
    <property type="protein sequence ID" value="EEE44090.1"/>
    <property type="molecule type" value="Genomic_DNA"/>
</dbReference>
<evidence type="ECO:0000313" key="7">
    <source>
        <dbReference type="Proteomes" id="UP000004703"/>
    </source>
</evidence>